<feature type="compositionally biased region" description="Acidic residues" evidence="1">
    <location>
        <begin position="49"/>
        <end position="64"/>
    </location>
</feature>
<feature type="compositionally biased region" description="Basic residues" evidence="1">
    <location>
        <begin position="290"/>
        <end position="300"/>
    </location>
</feature>
<evidence type="ECO:0000256" key="1">
    <source>
        <dbReference type="SAM" id="MobiDB-lite"/>
    </source>
</evidence>
<feature type="region of interest" description="Disordered" evidence="1">
    <location>
        <begin position="165"/>
        <end position="330"/>
    </location>
</feature>
<dbReference type="AlphaFoldDB" id="A0A292PV15"/>
<feature type="compositionally biased region" description="Basic and acidic residues" evidence="1">
    <location>
        <begin position="89"/>
        <end position="104"/>
    </location>
</feature>
<proteinExistence type="predicted"/>
<feature type="compositionally biased region" description="Basic residues" evidence="1">
    <location>
        <begin position="105"/>
        <end position="114"/>
    </location>
</feature>
<feature type="compositionally biased region" description="Basic and acidic residues" evidence="1">
    <location>
        <begin position="628"/>
        <end position="638"/>
    </location>
</feature>
<name>A0A292PV15_9PEZI</name>
<feature type="compositionally biased region" description="Basic and acidic residues" evidence="1">
    <location>
        <begin position="650"/>
        <end position="667"/>
    </location>
</feature>
<evidence type="ECO:0000313" key="2">
    <source>
        <dbReference type="EMBL" id="CUS10478.1"/>
    </source>
</evidence>
<feature type="compositionally biased region" description="Low complexity" evidence="1">
    <location>
        <begin position="229"/>
        <end position="242"/>
    </location>
</feature>
<accession>A0A292PV15</accession>
<reference evidence="2" key="1">
    <citation type="submission" date="2015-10" db="EMBL/GenBank/DDBJ databases">
        <authorList>
            <person name="Regsiter A."/>
            <person name="william w."/>
        </authorList>
    </citation>
    <scope>NUCLEOTIDE SEQUENCE</scope>
    <source>
        <strain evidence="2">Montdore</strain>
    </source>
</reference>
<dbReference type="Proteomes" id="UP001412239">
    <property type="component" value="Unassembled WGS sequence"/>
</dbReference>
<organism evidence="2 3">
    <name type="scientific">Tuber aestivum</name>
    <name type="common">summer truffle</name>
    <dbReference type="NCBI Taxonomy" id="59557"/>
    <lineage>
        <taxon>Eukaryota</taxon>
        <taxon>Fungi</taxon>
        <taxon>Dikarya</taxon>
        <taxon>Ascomycota</taxon>
        <taxon>Pezizomycotina</taxon>
        <taxon>Pezizomycetes</taxon>
        <taxon>Pezizales</taxon>
        <taxon>Tuberaceae</taxon>
        <taxon>Tuber</taxon>
    </lineage>
</organism>
<sequence>MERNYTAAVRAINADSRKRHRSQLEVVIPCPPPKPDKGSEDFISLNFESEYEDGSDGDDESGDDDRDKADNAEYSLSEDLKTTQTSMSEEDKRDESEGGISERTRFKRRRKGRSDRKDGAVEGGEVGEEAMKAVARSEGFVAANRSEGFVAANRSVGQGASTVTIEIKSSSSSPSGGAYQHEDDEDKDSATRKAQQQRQQKPESTAAPFSSCSAITATGPLSLPSSTQTRAAGSSTNATSSSPNPKPQSVTKGSPADIPQGREDLSSKVVWKLAKKRERKERRRVERTCRKAALKQKKASIGHPRVGSFGSVPSDINAAREKEKEDEGLEINLALEEEGGGLVGAKEEEEEEDYISLSITKAPIFTTDRRGIPSSDSSSLSSSLSPFPATASAIHSSGNSDSEHGKHRESPILIDHKTAMFQLRYYSTTAPPLFVHEESRPLFAPTKGITAASFRLDTGRFEEPEGPGKGITMETIVCDCEHCGAWDKHFSNACPELPTGEISLKDYNWRKFPQAAPSPSQPTTTTAARTSPTSLHPIRANCYHCSGTEHFGDDCPFLPPLSHPGIFSLSGINDGDYASQEWLCEKQDLLAELEGKRKKPVYGRAIRPGDYGTSEEFDPFGEYRALERERDRDGRRDVGGGGEMMMGRRRPGERSPPHRRGIGREIETGSAIGVGTGVIEDLEVHPLDVPPAFTIHPPLLLPAQTPDTEIE</sequence>
<keyword evidence="3" id="KW-1185">Reference proteome</keyword>
<evidence type="ECO:0008006" key="4">
    <source>
        <dbReference type="Google" id="ProtNLM"/>
    </source>
</evidence>
<gene>
    <name evidence="2" type="ORF">GSTUAT00005445001</name>
</gene>
<protein>
    <recommendedName>
        <fullName evidence="4">CCHC-type domain-containing protein</fullName>
    </recommendedName>
</protein>
<feature type="region of interest" description="Disordered" evidence="1">
    <location>
        <begin position="691"/>
        <end position="711"/>
    </location>
</feature>
<feature type="region of interest" description="Disordered" evidence="1">
    <location>
        <begin position="628"/>
        <end position="669"/>
    </location>
</feature>
<evidence type="ECO:0000313" key="3">
    <source>
        <dbReference type="Proteomes" id="UP001412239"/>
    </source>
</evidence>
<feature type="compositionally biased region" description="Basic residues" evidence="1">
    <location>
        <begin position="273"/>
        <end position="282"/>
    </location>
</feature>
<feature type="compositionally biased region" description="Polar residues" evidence="1">
    <location>
        <begin position="207"/>
        <end position="216"/>
    </location>
</feature>
<feature type="region of interest" description="Disordered" evidence="1">
    <location>
        <begin position="368"/>
        <end position="407"/>
    </location>
</feature>
<feature type="region of interest" description="Disordered" evidence="1">
    <location>
        <begin position="513"/>
        <end position="532"/>
    </location>
</feature>
<dbReference type="EMBL" id="LN891047">
    <property type="protein sequence ID" value="CUS10478.1"/>
    <property type="molecule type" value="Genomic_DNA"/>
</dbReference>
<feature type="compositionally biased region" description="Low complexity" evidence="1">
    <location>
        <begin position="374"/>
        <end position="385"/>
    </location>
</feature>
<feature type="region of interest" description="Disordered" evidence="1">
    <location>
        <begin position="14"/>
        <end position="127"/>
    </location>
</feature>
<dbReference type="Gene3D" id="4.10.60.10">
    <property type="entry name" value="Zinc finger, CCHC-type"/>
    <property type="match status" value="1"/>
</dbReference>